<evidence type="ECO:0000259" key="2">
    <source>
        <dbReference type="Pfam" id="PF01526"/>
    </source>
</evidence>
<accession>A0A7W8BR56</accession>
<dbReference type="EMBL" id="JACHJE010000009">
    <property type="protein sequence ID" value="MBB5127437.1"/>
    <property type="molecule type" value="Genomic_DNA"/>
</dbReference>
<feature type="region of interest" description="Disordered" evidence="1">
    <location>
        <begin position="428"/>
        <end position="448"/>
    </location>
</feature>
<dbReference type="Pfam" id="PF01526">
    <property type="entry name" value="DDE_Tnp_Tn3"/>
    <property type="match status" value="1"/>
</dbReference>
<dbReference type="GO" id="GO:0006313">
    <property type="term" value="P:DNA transposition"/>
    <property type="evidence" value="ECO:0007669"/>
    <property type="project" value="InterPro"/>
</dbReference>
<sequence>MGWLRRHRVLLPGVSVLARQVSEVRKVAEKRLHATVAGAARRADPALPGELVATLKTPEGARFSELERLRRPPTRTTGTAFARALERVDEVGAYRLGRLRLSQIPPNRMAALARYALGSKAPLLERAAEPKRTAMLTAVMRHLEAKAIDEALNLFQVLMATRLLNTARRKTEKERLSTLPQLEKASRVLARAAKVLFGELSSTHTTYASRSTDPCGRSGLAYTALRRFWRATMPAVETGHYGAVEDLARNRVNLNQVITHWPDMLKVVGSLVTNQVRAYDLLRMFGREGRPPPLGAAFAEYGRIAKTEHLLRVVDPVDDTYRRQMNRQLTVQESRHKLARDVCHGRRGTIHQPYRDGMEGRLGALGLVLNAIVLWTTRYIDAAVAQLRAEGHEIRDEDVARLSPLKHKNLNVLGRYSFTASVPAAGALRPLRDPDAPELDEDESVGSE</sequence>
<reference evidence="3 4" key="1">
    <citation type="submission" date="2020-08" db="EMBL/GenBank/DDBJ databases">
        <title>Genomic Encyclopedia of Type Strains, Phase III (KMG-III): the genomes of soil and plant-associated and newly described type strains.</title>
        <authorList>
            <person name="Whitman W."/>
        </authorList>
    </citation>
    <scope>NUCLEOTIDE SEQUENCE [LARGE SCALE GENOMIC DNA]</scope>
    <source>
        <strain evidence="3 4">CECT 3226</strain>
    </source>
</reference>
<feature type="domain" description="Tn3 transposase DDE" evidence="2">
    <location>
        <begin position="227"/>
        <end position="416"/>
    </location>
</feature>
<feature type="compositionally biased region" description="Acidic residues" evidence="1">
    <location>
        <begin position="436"/>
        <end position="448"/>
    </location>
</feature>
<dbReference type="AlphaFoldDB" id="A0A7W8BR56"/>
<evidence type="ECO:0000256" key="1">
    <source>
        <dbReference type="SAM" id="MobiDB-lite"/>
    </source>
</evidence>
<keyword evidence="4" id="KW-1185">Reference proteome</keyword>
<evidence type="ECO:0000313" key="3">
    <source>
        <dbReference type="EMBL" id="MBB5127437.1"/>
    </source>
</evidence>
<dbReference type="Proteomes" id="UP000568022">
    <property type="component" value="Unassembled WGS sequence"/>
</dbReference>
<comment type="caution">
    <text evidence="3">The sequence shown here is derived from an EMBL/GenBank/DDBJ whole genome shotgun (WGS) entry which is preliminary data.</text>
</comment>
<proteinExistence type="predicted"/>
<name>A0A7W8BR56_9ACTN</name>
<evidence type="ECO:0000313" key="4">
    <source>
        <dbReference type="Proteomes" id="UP000568022"/>
    </source>
</evidence>
<dbReference type="GO" id="GO:0004803">
    <property type="term" value="F:transposase activity"/>
    <property type="evidence" value="ECO:0007669"/>
    <property type="project" value="InterPro"/>
</dbReference>
<organism evidence="3 4">
    <name type="scientific">Streptomyces griseoloalbus</name>
    <dbReference type="NCBI Taxonomy" id="67303"/>
    <lineage>
        <taxon>Bacteria</taxon>
        <taxon>Bacillati</taxon>
        <taxon>Actinomycetota</taxon>
        <taxon>Actinomycetes</taxon>
        <taxon>Kitasatosporales</taxon>
        <taxon>Streptomycetaceae</taxon>
        <taxon>Streptomyces</taxon>
    </lineage>
</organism>
<protein>
    <recommendedName>
        <fullName evidence="2">Tn3 transposase DDE domain-containing protein</fullName>
    </recommendedName>
</protein>
<gene>
    <name evidence="3" type="ORF">FHS32_004185</name>
</gene>
<dbReference type="InterPro" id="IPR002513">
    <property type="entry name" value="Tn3_Tnp_DDE_dom"/>
</dbReference>